<feature type="transmembrane region" description="Helical" evidence="8">
    <location>
        <begin position="706"/>
        <end position="727"/>
    </location>
</feature>
<evidence type="ECO:0000256" key="4">
    <source>
        <dbReference type="ARBA" id="ARBA00022827"/>
    </source>
</evidence>
<dbReference type="InterPro" id="IPR000172">
    <property type="entry name" value="GMC_OxRdtase_N"/>
</dbReference>
<evidence type="ECO:0000256" key="6">
    <source>
        <dbReference type="ARBA" id="ARBA00023242"/>
    </source>
</evidence>
<dbReference type="InterPro" id="IPR003953">
    <property type="entry name" value="FAD-dep_OxRdtase_2_FAD-bd"/>
</dbReference>
<dbReference type="Pfam" id="PF23097">
    <property type="entry name" value="NOL10_2nd"/>
    <property type="match status" value="1"/>
</dbReference>
<keyword evidence="4" id="KW-0274">FAD</keyword>
<dbReference type="Proteomes" id="UP001418222">
    <property type="component" value="Unassembled WGS sequence"/>
</dbReference>
<evidence type="ECO:0000256" key="5">
    <source>
        <dbReference type="ARBA" id="ARBA00023002"/>
    </source>
</evidence>
<accession>A0AAP0BDT2</accession>
<evidence type="ECO:0000259" key="12">
    <source>
        <dbReference type="Pfam" id="PF08159"/>
    </source>
</evidence>
<feature type="compositionally biased region" description="Polar residues" evidence="7">
    <location>
        <begin position="564"/>
        <end position="573"/>
    </location>
</feature>
<feature type="region of interest" description="Disordered" evidence="7">
    <location>
        <begin position="480"/>
        <end position="500"/>
    </location>
</feature>
<comment type="similarity">
    <text evidence="2">Belongs to the GMC oxidoreductase family.</text>
</comment>
<dbReference type="Pfam" id="PF00890">
    <property type="entry name" value="FAD_binding_2"/>
    <property type="match status" value="1"/>
</dbReference>
<keyword evidence="8" id="KW-0812">Transmembrane</keyword>
<dbReference type="Pfam" id="PF05199">
    <property type="entry name" value="GMC_oxred_C"/>
    <property type="match status" value="1"/>
</dbReference>
<evidence type="ECO:0000259" key="11">
    <source>
        <dbReference type="Pfam" id="PF05199"/>
    </source>
</evidence>
<dbReference type="Gene3D" id="2.130.10.10">
    <property type="entry name" value="YVTN repeat-like/Quinoprotein amine dehydrogenase"/>
    <property type="match status" value="1"/>
</dbReference>
<dbReference type="Pfam" id="PF00732">
    <property type="entry name" value="GMC_oxred_N"/>
    <property type="match status" value="1"/>
</dbReference>
<name>A0AAP0BDT2_9ASPA</name>
<evidence type="ECO:0000256" key="7">
    <source>
        <dbReference type="SAM" id="MobiDB-lite"/>
    </source>
</evidence>
<evidence type="ECO:0000256" key="3">
    <source>
        <dbReference type="ARBA" id="ARBA00022630"/>
    </source>
</evidence>
<evidence type="ECO:0000259" key="10">
    <source>
        <dbReference type="Pfam" id="PF00890"/>
    </source>
</evidence>
<evidence type="ECO:0000313" key="16">
    <source>
        <dbReference type="Proteomes" id="UP001418222"/>
    </source>
</evidence>
<dbReference type="InterPro" id="IPR036322">
    <property type="entry name" value="WD40_repeat_dom_sf"/>
</dbReference>
<dbReference type="InterPro" id="IPR036188">
    <property type="entry name" value="FAD/NAD-bd_sf"/>
</dbReference>
<dbReference type="PANTHER" id="PTHR46056:SF12">
    <property type="entry name" value="LONG-CHAIN-ALCOHOL OXIDASE"/>
    <property type="match status" value="1"/>
</dbReference>
<dbReference type="InterPro" id="IPR056550">
    <property type="entry name" value="NOL10_2nd"/>
</dbReference>
<dbReference type="FunFam" id="2.130.10.10:FF:000814">
    <property type="entry name" value="Embryo sac development arrest 7"/>
    <property type="match status" value="1"/>
</dbReference>
<feature type="domain" description="Nucleolar protein 10-like second" evidence="13">
    <location>
        <begin position="384"/>
        <end position="432"/>
    </location>
</feature>
<dbReference type="InterPro" id="IPR001680">
    <property type="entry name" value="WD40_rpt"/>
</dbReference>
<evidence type="ECO:0000256" key="2">
    <source>
        <dbReference type="ARBA" id="ARBA00010790"/>
    </source>
</evidence>
<feature type="transmembrane region" description="Helical" evidence="8">
    <location>
        <begin position="762"/>
        <end position="782"/>
    </location>
</feature>
<feature type="domain" description="Glucose-methanol-choline oxidoreductase C-terminal" evidence="11">
    <location>
        <begin position="1210"/>
        <end position="1341"/>
    </location>
</feature>
<dbReference type="InterPro" id="IPR015943">
    <property type="entry name" value="WD40/YVTN_repeat-like_dom_sf"/>
</dbReference>
<dbReference type="Pfam" id="PF23098">
    <property type="entry name" value="Beta-prop_NOL10_N"/>
    <property type="match status" value="1"/>
</dbReference>
<dbReference type="GO" id="GO:0005730">
    <property type="term" value="C:nucleolus"/>
    <property type="evidence" value="ECO:0007669"/>
    <property type="project" value="UniProtKB-SubCell"/>
</dbReference>
<protein>
    <submittedName>
        <fullName evidence="15">Long-chain-alcohol oxidase FAO2</fullName>
    </submittedName>
</protein>
<dbReference type="Gene3D" id="3.50.50.60">
    <property type="entry name" value="FAD/NAD(P)-binding domain"/>
    <property type="match status" value="2"/>
</dbReference>
<proteinExistence type="inferred from homology"/>
<dbReference type="InterPro" id="IPR007867">
    <property type="entry name" value="GMC_OxRtase_C"/>
</dbReference>
<feature type="domain" description="Glucose-methanol-choline oxidoreductase N-terminal" evidence="9">
    <location>
        <begin position="902"/>
        <end position="1121"/>
    </location>
</feature>
<dbReference type="GO" id="GO:0050660">
    <property type="term" value="F:flavin adenine dinucleotide binding"/>
    <property type="evidence" value="ECO:0007669"/>
    <property type="project" value="InterPro"/>
</dbReference>
<evidence type="ECO:0000256" key="8">
    <source>
        <dbReference type="SAM" id="Phobius"/>
    </source>
</evidence>
<dbReference type="Pfam" id="PF08159">
    <property type="entry name" value="NUC153"/>
    <property type="match status" value="1"/>
</dbReference>
<evidence type="ECO:0000259" key="14">
    <source>
        <dbReference type="Pfam" id="PF23098"/>
    </source>
</evidence>
<dbReference type="EMBL" id="JBBWWQ010000011">
    <property type="protein sequence ID" value="KAK8936313.1"/>
    <property type="molecule type" value="Genomic_DNA"/>
</dbReference>
<evidence type="ECO:0000313" key="15">
    <source>
        <dbReference type="EMBL" id="KAK8936313.1"/>
    </source>
</evidence>
<comment type="caution">
    <text evidence="15">The sequence shown here is derived from an EMBL/GenBank/DDBJ whole genome shotgun (WGS) entry which is preliminary data.</text>
</comment>
<feature type="region of interest" description="Disordered" evidence="7">
    <location>
        <begin position="555"/>
        <end position="588"/>
    </location>
</feature>
<dbReference type="GO" id="GO:0016614">
    <property type="term" value="F:oxidoreductase activity, acting on CH-OH group of donors"/>
    <property type="evidence" value="ECO:0007669"/>
    <property type="project" value="InterPro"/>
</dbReference>
<dbReference type="SUPFAM" id="SSF50978">
    <property type="entry name" value="WD40 repeat-like"/>
    <property type="match status" value="1"/>
</dbReference>
<keyword evidence="6" id="KW-0539">Nucleus</keyword>
<evidence type="ECO:0000259" key="9">
    <source>
        <dbReference type="Pfam" id="PF00732"/>
    </source>
</evidence>
<dbReference type="SMART" id="SM00320">
    <property type="entry name" value="WD40"/>
    <property type="match status" value="3"/>
</dbReference>
<dbReference type="PANTHER" id="PTHR46056">
    <property type="entry name" value="LONG-CHAIN-ALCOHOL OXIDASE"/>
    <property type="match status" value="1"/>
</dbReference>
<evidence type="ECO:0000259" key="13">
    <source>
        <dbReference type="Pfam" id="PF23097"/>
    </source>
</evidence>
<dbReference type="InterPro" id="IPR012580">
    <property type="entry name" value="NUC153"/>
</dbReference>
<keyword evidence="5" id="KW-0560">Oxidoreductase</keyword>
<organism evidence="15 16">
    <name type="scientific">Platanthera zijinensis</name>
    <dbReference type="NCBI Taxonomy" id="2320716"/>
    <lineage>
        <taxon>Eukaryota</taxon>
        <taxon>Viridiplantae</taxon>
        <taxon>Streptophyta</taxon>
        <taxon>Embryophyta</taxon>
        <taxon>Tracheophyta</taxon>
        <taxon>Spermatophyta</taxon>
        <taxon>Magnoliopsida</taxon>
        <taxon>Liliopsida</taxon>
        <taxon>Asparagales</taxon>
        <taxon>Orchidaceae</taxon>
        <taxon>Orchidoideae</taxon>
        <taxon>Orchideae</taxon>
        <taxon>Orchidinae</taxon>
        <taxon>Platanthera</taxon>
    </lineage>
</organism>
<feature type="domain" description="FAD-dependent oxidoreductase 2 FAD-binding" evidence="10">
    <location>
        <begin position="856"/>
        <end position="891"/>
    </location>
</feature>
<comment type="subcellular location">
    <subcellularLocation>
        <location evidence="1">Nucleus</location>
        <location evidence="1">Nucleolus</location>
    </subcellularLocation>
</comment>
<keyword evidence="16" id="KW-1185">Reference proteome</keyword>
<feature type="domain" description="Nucleolar protein 10-like N-terminal" evidence="14">
    <location>
        <begin position="12"/>
        <end position="379"/>
    </location>
</feature>
<reference evidence="15 16" key="1">
    <citation type="journal article" date="2022" name="Nat. Plants">
        <title>Genomes of leafy and leafless Platanthera orchids illuminate the evolution of mycoheterotrophy.</title>
        <authorList>
            <person name="Li M.H."/>
            <person name="Liu K.W."/>
            <person name="Li Z."/>
            <person name="Lu H.C."/>
            <person name="Ye Q.L."/>
            <person name="Zhang D."/>
            <person name="Wang J.Y."/>
            <person name="Li Y.F."/>
            <person name="Zhong Z.M."/>
            <person name="Liu X."/>
            <person name="Yu X."/>
            <person name="Liu D.K."/>
            <person name="Tu X.D."/>
            <person name="Liu B."/>
            <person name="Hao Y."/>
            <person name="Liao X.Y."/>
            <person name="Jiang Y.T."/>
            <person name="Sun W.H."/>
            <person name="Chen J."/>
            <person name="Chen Y.Q."/>
            <person name="Ai Y."/>
            <person name="Zhai J.W."/>
            <person name="Wu S.S."/>
            <person name="Zhou Z."/>
            <person name="Hsiao Y.Y."/>
            <person name="Wu W.L."/>
            <person name="Chen Y.Y."/>
            <person name="Lin Y.F."/>
            <person name="Hsu J.L."/>
            <person name="Li C.Y."/>
            <person name="Wang Z.W."/>
            <person name="Zhao X."/>
            <person name="Zhong W.Y."/>
            <person name="Ma X.K."/>
            <person name="Ma L."/>
            <person name="Huang J."/>
            <person name="Chen G.Z."/>
            <person name="Huang M.Z."/>
            <person name="Huang L."/>
            <person name="Peng D.H."/>
            <person name="Luo Y.B."/>
            <person name="Zou S.Q."/>
            <person name="Chen S.P."/>
            <person name="Lan S."/>
            <person name="Tsai W.C."/>
            <person name="Van de Peer Y."/>
            <person name="Liu Z.J."/>
        </authorList>
    </citation>
    <scope>NUCLEOTIDE SEQUENCE [LARGE SCALE GENOMIC DNA]</scope>
    <source>
        <strain evidence="15">Lor287</strain>
    </source>
</reference>
<keyword evidence="8" id="KW-1133">Transmembrane helix</keyword>
<dbReference type="SUPFAM" id="SSF51905">
    <property type="entry name" value="FAD/NAD(P)-binding domain"/>
    <property type="match status" value="1"/>
</dbReference>
<gene>
    <name evidence="15" type="primary">FAO2</name>
    <name evidence="15" type="ORF">KSP39_PZI012866</name>
</gene>
<feature type="domain" description="NUC153" evidence="12">
    <location>
        <begin position="509"/>
        <end position="535"/>
    </location>
</feature>
<keyword evidence="8" id="KW-0472">Membrane</keyword>
<dbReference type="InterPro" id="IPR056551">
    <property type="entry name" value="Beta-prop_NOL10_N"/>
</dbReference>
<evidence type="ECO:0000256" key="1">
    <source>
        <dbReference type="ARBA" id="ARBA00004604"/>
    </source>
</evidence>
<keyword evidence="3" id="KW-0285">Flavoprotein</keyword>
<sequence>MTTVGSIKSTSLNGVKIYSVSGQRSLPAWLPPKKLKALRKDQVHGVKSEFKEYLRRVDLIQELKFETATTKIKVTPDGEHLIASGIYPPQMKVFELREMSMKFERHLVSEVINFEVLGDDYSKIAFLCADRSISLHAKYGSHYSLRIPRMGRDLKYDSWSCDLLCAASSPDLYRINLEQGRFLSPISTHSPSINVVRRSMIHGLVACGGEDGFVECFDMRKKSSVGRLNVVAQSGDFDQEITSVQFDEVHGFLMAVGSSAGKISVYDLRMSDPIRIKDHMYGRPILDIKWHQTLNSLEPKIISADSHIVRVWDPNTGDNLVNIEPSDGTINDVCVFHESGLMFIALDGSQIPAFFIPNLGPAPKWCSYLENLTEEMEEGAEATIYDDYKFLTKEDLSRLHLTNLIGTNLLRAYMHGFFIDYRLYKKAQAVADPFAYEAYIEKKKQEKIEAQRSSRITIKRKLPKVNRLLAARILENQEQGGEMAGADDPNVKKKSSKKNRGLTSDILKDDRFTAMFENQDFEVDELSTEYLSLHPQSAKKNPALLEEYFDQVMEDEDEDEDAAGTSNSDTALASESSEEDGSGEDNKNKNYRKRVRLYEVKDERHAEAFWSGISLARDDALPLGERAAALENTPSAARGSNLGYVVFCLKGSPRSAIISRSKAPACLLMEEEKKESRGGHPLLIDGSPRRHVRGLQLMEKRSLKEGIILVKIVLWILAFRVGTLLLCGSSSFSRGFPFINRFSEMTVEKREHVLKKWSRERVYTPLRLVFLVVKLFCFYIFYSLTNEKLENPSWKAIGYSTQADEKLQKSRKGRPLDKGIVETTYQNDPSLVLSLAEKGVKVKTDPLQNQHVVECDAVVVGSGCGGGVAAAVLATSGYKVIVVEKGSYFTSEDYTSLEAPSMDQMYECGGLFATLDGKMMLLAGSTVGGGSAINWSACIKTPDNVLNEWAQEHKLRVFQSPEYHSAMEEVCERLGVTENCAQEGFQNKVLRKGCQILGLEVGRVPHNSSDNHYCGSCCYGCRSGDKRGTDTTWLIDAVSHGAVILTGCKAEKFIFEDSRVGQKKKCVGLMARSTGKGVKNRIKIQSKVTICACGALMTPPLMISSGLRNPNIGKNLHLHPVGLVWGYFPDTIPDLKGKKFEGGIITSMHKAKSGRTIIQTPALGPAAFSSLVPWVSGLDMKERMVKYGRTAHLFALVRDRGCGTVQEEGRIKYRFDPRDKEEMREGLRTAVRILVAAGAVEVGTHRSDGQRLACSGVGGRELEEFLDDVWAVGGPQSKEEMWTMYCSAHQMGSCKMGVNEEEGGVDGRGESWEAAGLFVCDGSVLPTALGVNPMITIQTVAYCISKGIRDYLSKC</sequence>